<dbReference type="Pfam" id="PF00581">
    <property type="entry name" value="Rhodanese"/>
    <property type="match status" value="1"/>
</dbReference>
<keyword evidence="1" id="KW-0732">Signal</keyword>
<feature type="chain" id="PRO_5042095741" evidence="1">
    <location>
        <begin position="24"/>
        <end position="130"/>
    </location>
</feature>
<gene>
    <name evidence="3" type="ORF">BWR22_11890</name>
</gene>
<dbReference type="CDD" id="cd00158">
    <property type="entry name" value="RHOD"/>
    <property type="match status" value="1"/>
</dbReference>
<evidence type="ECO:0000259" key="2">
    <source>
        <dbReference type="PROSITE" id="PS50206"/>
    </source>
</evidence>
<evidence type="ECO:0000313" key="3">
    <source>
        <dbReference type="EMBL" id="APY00978.1"/>
    </source>
</evidence>
<keyword evidence="4" id="KW-1185">Reference proteome</keyword>
<reference evidence="3 4" key="1">
    <citation type="submission" date="2017-01" db="EMBL/GenBank/DDBJ databases">
        <title>Complete genome of Lacinutrix venerupis DOK2-8 isolated from seawater in Dokdo.</title>
        <authorList>
            <person name="Chi W.-J."/>
            <person name="Kim J.H."/>
        </authorList>
    </citation>
    <scope>NUCLEOTIDE SEQUENCE [LARGE SCALE GENOMIC DNA]</scope>
    <source>
        <strain evidence="3 4">DOK2-8</strain>
    </source>
</reference>
<dbReference type="SMART" id="SM00450">
    <property type="entry name" value="RHOD"/>
    <property type="match status" value="1"/>
</dbReference>
<dbReference type="InterPro" id="IPR036873">
    <property type="entry name" value="Rhodanese-like_dom_sf"/>
</dbReference>
<dbReference type="InterPro" id="IPR001763">
    <property type="entry name" value="Rhodanese-like_dom"/>
</dbReference>
<proteinExistence type="predicted"/>
<dbReference type="PROSITE" id="PS50206">
    <property type="entry name" value="RHODANESE_3"/>
    <property type="match status" value="1"/>
</dbReference>
<evidence type="ECO:0000313" key="4">
    <source>
        <dbReference type="Proteomes" id="UP000187506"/>
    </source>
</evidence>
<dbReference type="PANTHER" id="PTHR43031">
    <property type="entry name" value="FAD-DEPENDENT OXIDOREDUCTASE"/>
    <property type="match status" value="1"/>
</dbReference>
<dbReference type="Gene3D" id="3.40.250.10">
    <property type="entry name" value="Rhodanese-like domain"/>
    <property type="match status" value="1"/>
</dbReference>
<name>A0AAC9LNR1_9FLAO</name>
<dbReference type="KEGG" id="lvn:BWR22_11890"/>
<accession>A0AAC9LNR1</accession>
<feature type="domain" description="Rhodanese" evidence="2">
    <location>
        <begin position="40"/>
        <end position="130"/>
    </location>
</feature>
<dbReference type="SUPFAM" id="SSF52821">
    <property type="entry name" value="Rhodanese/Cell cycle control phosphatase"/>
    <property type="match status" value="1"/>
</dbReference>
<feature type="signal peptide" evidence="1">
    <location>
        <begin position="1"/>
        <end position="23"/>
    </location>
</feature>
<organism evidence="3 4">
    <name type="scientific">Lacinutrix venerupis</name>
    <dbReference type="NCBI Taxonomy" id="1486034"/>
    <lineage>
        <taxon>Bacteria</taxon>
        <taxon>Pseudomonadati</taxon>
        <taxon>Bacteroidota</taxon>
        <taxon>Flavobacteriia</taxon>
        <taxon>Flavobacteriales</taxon>
        <taxon>Flavobacteriaceae</taxon>
        <taxon>Lacinutrix</taxon>
    </lineage>
</organism>
<dbReference type="InterPro" id="IPR050229">
    <property type="entry name" value="GlpE_sulfurtransferase"/>
</dbReference>
<dbReference type="PANTHER" id="PTHR43031:SF1">
    <property type="entry name" value="PYRIDINE NUCLEOTIDE-DISULPHIDE OXIDOREDUCTASE"/>
    <property type="match status" value="1"/>
</dbReference>
<dbReference type="AlphaFoldDB" id="A0AAC9LNR1"/>
<dbReference type="RefSeq" id="WP_076733882.1">
    <property type="nucleotide sequence ID" value="NZ_CP019352.1"/>
</dbReference>
<dbReference type="Proteomes" id="UP000187506">
    <property type="component" value="Chromosome"/>
</dbReference>
<dbReference type="EMBL" id="CP019352">
    <property type="protein sequence ID" value="APY00978.1"/>
    <property type="molecule type" value="Genomic_DNA"/>
</dbReference>
<sequence>MKNSATIIVLILAICLFSCSTKTEQGITVVSTEEIETLKDLNNVQLVDVRTPVEYQSGHLFNSQNIDYNSPTFEADISKLDKEKPVILYCQKGGRSAKCAEIMLKAGFKKIYDLKGGYSEWEHTDLKVNL</sequence>
<protein>
    <submittedName>
        <fullName evidence="3">Thioredoxin</fullName>
    </submittedName>
</protein>
<evidence type="ECO:0000256" key="1">
    <source>
        <dbReference type="SAM" id="SignalP"/>
    </source>
</evidence>